<feature type="region of interest" description="Disordered" evidence="1">
    <location>
        <begin position="74"/>
        <end position="97"/>
    </location>
</feature>
<reference evidence="2" key="1">
    <citation type="submission" date="2023-03" db="EMBL/GenBank/DDBJ databases">
        <title>Massive genome expansion in bonnet fungi (Mycena s.s.) driven by repeated elements and novel gene families across ecological guilds.</title>
        <authorList>
            <consortium name="Lawrence Berkeley National Laboratory"/>
            <person name="Harder C.B."/>
            <person name="Miyauchi S."/>
            <person name="Viragh M."/>
            <person name="Kuo A."/>
            <person name="Thoen E."/>
            <person name="Andreopoulos B."/>
            <person name="Lu D."/>
            <person name="Skrede I."/>
            <person name="Drula E."/>
            <person name="Henrissat B."/>
            <person name="Morin E."/>
            <person name="Kohler A."/>
            <person name="Barry K."/>
            <person name="LaButti K."/>
            <person name="Morin E."/>
            <person name="Salamov A."/>
            <person name="Lipzen A."/>
            <person name="Mereny Z."/>
            <person name="Hegedus B."/>
            <person name="Baldrian P."/>
            <person name="Stursova M."/>
            <person name="Weitz H."/>
            <person name="Taylor A."/>
            <person name="Grigoriev I.V."/>
            <person name="Nagy L.G."/>
            <person name="Martin F."/>
            <person name="Kauserud H."/>
        </authorList>
    </citation>
    <scope>NUCLEOTIDE SEQUENCE</scope>
    <source>
        <strain evidence="2">9144</strain>
    </source>
</reference>
<gene>
    <name evidence="2" type="ORF">GGX14DRAFT_559040</name>
</gene>
<organism evidence="2 3">
    <name type="scientific">Mycena pura</name>
    <dbReference type="NCBI Taxonomy" id="153505"/>
    <lineage>
        <taxon>Eukaryota</taxon>
        <taxon>Fungi</taxon>
        <taxon>Dikarya</taxon>
        <taxon>Basidiomycota</taxon>
        <taxon>Agaricomycotina</taxon>
        <taxon>Agaricomycetes</taxon>
        <taxon>Agaricomycetidae</taxon>
        <taxon>Agaricales</taxon>
        <taxon>Marasmiineae</taxon>
        <taxon>Mycenaceae</taxon>
        <taxon>Mycena</taxon>
    </lineage>
</organism>
<sequence>MSLSQIRLALLDPTLDAKEDNITKASRIGELETKPADTTAFSPSTPRTARPPTPRTARPLTSTPLATVTNLLRTPTLKSPKPPIPIECPVSDELQQY</sequence>
<evidence type="ECO:0000313" key="2">
    <source>
        <dbReference type="EMBL" id="KAJ7221553.1"/>
    </source>
</evidence>
<dbReference type="EMBL" id="JARJCW010000008">
    <property type="protein sequence ID" value="KAJ7221553.1"/>
    <property type="molecule type" value="Genomic_DNA"/>
</dbReference>
<dbReference type="Proteomes" id="UP001219525">
    <property type="component" value="Unassembled WGS sequence"/>
</dbReference>
<protein>
    <submittedName>
        <fullName evidence="2">Uncharacterized protein</fullName>
    </submittedName>
</protein>
<evidence type="ECO:0000313" key="3">
    <source>
        <dbReference type="Proteomes" id="UP001219525"/>
    </source>
</evidence>
<feature type="region of interest" description="Disordered" evidence="1">
    <location>
        <begin position="30"/>
        <end position="61"/>
    </location>
</feature>
<name>A0AAD6VSM8_9AGAR</name>
<accession>A0AAD6VSM8</accession>
<proteinExistence type="predicted"/>
<dbReference type="AlphaFoldDB" id="A0AAD6VSM8"/>
<keyword evidence="3" id="KW-1185">Reference proteome</keyword>
<evidence type="ECO:0000256" key="1">
    <source>
        <dbReference type="SAM" id="MobiDB-lite"/>
    </source>
</evidence>
<comment type="caution">
    <text evidence="2">The sequence shown here is derived from an EMBL/GenBank/DDBJ whole genome shotgun (WGS) entry which is preliminary data.</text>
</comment>